<accession>A0AAD3TR05</accession>
<comment type="catalytic activity">
    <reaction evidence="2">
        <text>N(6)-D-ribulosyl-L-lysyl-[protein] + ATP = N(6)-(3-O-phospho-D-ribulosyl)-L-lysyl-[protein] + ADP + H(+)</text>
        <dbReference type="Rhea" id="RHEA:48432"/>
        <dbReference type="Rhea" id="RHEA-COMP:12103"/>
        <dbReference type="Rhea" id="RHEA-COMP:12104"/>
        <dbReference type="ChEBI" id="CHEBI:15378"/>
        <dbReference type="ChEBI" id="CHEBI:30616"/>
        <dbReference type="ChEBI" id="CHEBI:90418"/>
        <dbReference type="ChEBI" id="CHEBI:90420"/>
        <dbReference type="ChEBI" id="CHEBI:456216"/>
        <dbReference type="EC" id="2.7.1.172"/>
    </reaction>
    <physiologicalReaction direction="left-to-right" evidence="2">
        <dbReference type="Rhea" id="RHEA:48433"/>
    </physiologicalReaction>
</comment>
<sequence length="307" mass="32944">MGPHPTLASILAAHGLEPSGSGPVFRTASGEYYGKTARGRAADQMRGEAASLAAMLQTAPPGLVPKILGYVDADVSALVTEYASRGEGGGGGQAALGRALAEMHRAPRPPRLPCAETGQVVGQDALDRLAAYTGQFGFTVPTHCGATEQDNTWTASWAVFFRERRLGDLVRRIGDARVDRAWARCNELAVPLLLDFTPAPVPVPLHGDLWPGNVAGTTIYDPAGYYGHGEADLGMTRMFGGFSHAFYDAYHAIHPRSQPHYDQRIRLYELYHHLNHALMFGGGYTGGALRIMDELSDWAEGVTAAQT</sequence>
<reference evidence="4" key="1">
    <citation type="journal article" date="2023" name="BMC Genomics">
        <title>Chromosome-level genome assemblies of Cutaneotrichosporon spp. (Trichosporonales, Basidiomycota) reveal imbalanced evolution between nucleotide sequences and chromosome synteny.</title>
        <authorList>
            <person name="Kobayashi Y."/>
            <person name="Kayamori A."/>
            <person name="Aoki K."/>
            <person name="Shiwa Y."/>
            <person name="Matsutani M."/>
            <person name="Fujita N."/>
            <person name="Sugita T."/>
            <person name="Iwasaki W."/>
            <person name="Tanaka N."/>
            <person name="Takashima M."/>
        </authorList>
    </citation>
    <scope>NUCLEOTIDE SEQUENCE</scope>
    <source>
        <strain evidence="4">HIS016</strain>
    </source>
</reference>
<evidence type="ECO:0000313" key="4">
    <source>
        <dbReference type="EMBL" id="GMK54867.1"/>
    </source>
</evidence>
<dbReference type="GO" id="GO:0102193">
    <property type="term" value="F:protein-ribulosamine 3-kinase activity"/>
    <property type="evidence" value="ECO:0007669"/>
    <property type="project" value="UniProtKB-EC"/>
</dbReference>
<dbReference type="InterPro" id="IPR011009">
    <property type="entry name" value="Kinase-like_dom_sf"/>
</dbReference>
<evidence type="ECO:0000256" key="2">
    <source>
        <dbReference type="ARBA" id="ARBA00048655"/>
    </source>
</evidence>
<protein>
    <recommendedName>
        <fullName evidence="1">protein-ribulosamine 3-kinase</fullName>
        <ecNumber evidence="1">2.7.1.172</ecNumber>
    </recommendedName>
</protein>
<comment type="similarity">
    <text evidence="3">Belongs to the fructosamine kinase family.</text>
</comment>
<dbReference type="Gene3D" id="3.90.1200.10">
    <property type="match status" value="1"/>
</dbReference>
<dbReference type="PANTHER" id="PTHR12149">
    <property type="entry name" value="FRUCTOSAMINE 3 KINASE-RELATED PROTEIN"/>
    <property type="match status" value="1"/>
</dbReference>
<dbReference type="AlphaFoldDB" id="A0AAD3TR05"/>
<dbReference type="InterPro" id="IPR016477">
    <property type="entry name" value="Fructo-/Ketosamine-3-kinase"/>
</dbReference>
<dbReference type="Pfam" id="PF03881">
    <property type="entry name" value="Fructosamin_kin"/>
    <property type="match status" value="1"/>
</dbReference>
<dbReference type="EMBL" id="BTCM01000001">
    <property type="protein sequence ID" value="GMK54867.1"/>
    <property type="molecule type" value="Genomic_DNA"/>
</dbReference>
<organism evidence="4 5">
    <name type="scientific">Cutaneotrichosporon spelunceum</name>
    <dbReference type="NCBI Taxonomy" id="1672016"/>
    <lineage>
        <taxon>Eukaryota</taxon>
        <taxon>Fungi</taxon>
        <taxon>Dikarya</taxon>
        <taxon>Basidiomycota</taxon>
        <taxon>Agaricomycotina</taxon>
        <taxon>Tremellomycetes</taxon>
        <taxon>Trichosporonales</taxon>
        <taxon>Trichosporonaceae</taxon>
        <taxon>Cutaneotrichosporon</taxon>
    </lineage>
</organism>
<dbReference type="SUPFAM" id="SSF56112">
    <property type="entry name" value="Protein kinase-like (PK-like)"/>
    <property type="match status" value="1"/>
</dbReference>
<proteinExistence type="inferred from homology"/>
<dbReference type="PIRSF" id="PIRSF006221">
    <property type="entry name" value="Ketosamine-3-kinase"/>
    <property type="match status" value="1"/>
</dbReference>
<keyword evidence="3" id="KW-0808">Transferase</keyword>
<evidence type="ECO:0000256" key="3">
    <source>
        <dbReference type="PIRNR" id="PIRNR006221"/>
    </source>
</evidence>
<name>A0AAD3TR05_9TREE</name>
<dbReference type="EC" id="2.7.1.172" evidence="1"/>
<gene>
    <name evidence="4" type="ORF">CspeluHIS016_0114530</name>
</gene>
<evidence type="ECO:0000313" key="5">
    <source>
        <dbReference type="Proteomes" id="UP001222932"/>
    </source>
</evidence>
<evidence type="ECO:0000256" key="1">
    <source>
        <dbReference type="ARBA" id="ARBA00011961"/>
    </source>
</evidence>
<dbReference type="GO" id="GO:0016301">
    <property type="term" value="F:kinase activity"/>
    <property type="evidence" value="ECO:0007669"/>
    <property type="project" value="UniProtKB-UniRule"/>
</dbReference>
<keyword evidence="3" id="KW-0418">Kinase</keyword>
<reference evidence="4" key="2">
    <citation type="submission" date="2023-06" db="EMBL/GenBank/DDBJ databases">
        <authorList>
            <person name="Kobayashi Y."/>
            <person name="Kayamori A."/>
            <person name="Aoki K."/>
            <person name="Shiwa Y."/>
            <person name="Fujita N."/>
            <person name="Sugita T."/>
            <person name="Iwasaki W."/>
            <person name="Tanaka N."/>
            <person name="Takashima M."/>
        </authorList>
    </citation>
    <scope>NUCLEOTIDE SEQUENCE</scope>
    <source>
        <strain evidence="4">HIS016</strain>
    </source>
</reference>
<dbReference type="Proteomes" id="UP001222932">
    <property type="component" value="Unassembled WGS sequence"/>
</dbReference>
<keyword evidence="5" id="KW-1185">Reference proteome</keyword>
<dbReference type="PANTHER" id="PTHR12149:SF8">
    <property type="entry name" value="PROTEIN-RIBULOSAMINE 3-KINASE"/>
    <property type="match status" value="1"/>
</dbReference>
<comment type="caution">
    <text evidence="4">The sequence shown here is derived from an EMBL/GenBank/DDBJ whole genome shotgun (WGS) entry which is preliminary data.</text>
</comment>